<feature type="transmembrane region" description="Helical" evidence="1">
    <location>
        <begin position="72"/>
        <end position="92"/>
    </location>
</feature>
<dbReference type="RefSeq" id="WP_051612695.1">
    <property type="nucleotide sequence ID" value="NZ_ARYM01000023.1"/>
</dbReference>
<gene>
    <name evidence="2" type="ORF">HPO_16148</name>
</gene>
<feature type="transmembrane region" description="Helical" evidence="1">
    <location>
        <begin position="167"/>
        <end position="187"/>
    </location>
</feature>
<dbReference type="STRING" id="1280954.HPO_16148"/>
<accession>A0A062VAP5</accession>
<keyword evidence="3" id="KW-1185">Reference proteome</keyword>
<keyword evidence="1" id="KW-0472">Membrane</keyword>
<evidence type="ECO:0000313" key="3">
    <source>
        <dbReference type="Proteomes" id="UP000027100"/>
    </source>
</evidence>
<dbReference type="PANTHER" id="PTHR20992:SF9">
    <property type="entry name" value="AT15442P-RELATED"/>
    <property type="match status" value="1"/>
</dbReference>
<proteinExistence type="predicted"/>
<comment type="caution">
    <text evidence="2">The sequence shown here is derived from an EMBL/GenBank/DDBJ whole genome shotgun (WGS) entry which is preliminary data.</text>
</comment>
<feature type="transmembrane region" description="Helical" evidence="1">
    <location>
        <begin position="142"/>
        <end position="160"/>
    </location>
</feature>
<feature type="transmembrane region" description="Helical" evidence="1">
    <location>
        <begin position="49"/>
        <end position="66"/>
    </location>
</feature>
<dbReference type="eggNOG" id="COG1808">
    <property type="taxonomic scope" value="Bacteria"/>
</dbReference>
<dbReference type="PATRIC" id="fig|1280954.3.peg.3259"/>
<evidence type="ECO:0000256" key="1">
    <source>
        <dbReference type="SAM" id="Phobius"/>
    </source>
</evidence>
<name>A0A062VAP5_9PROT</name>
<dbReference type="PANTHER" id="PTHR20992">
    <property type="entry name" value="AT15442P-RELATED"/>
    <property type="match status" value="1"/>
</dbReference>
<keyword evidence="1" id="KW-0812">Transmembrane</keyword>
<dbReference type="EMBL" id="ARYM01000023">
    <property type="protein sequence ID" value="KCZ97250.1"/>
    <property type="molecule type" value="Genomic_DNA"/>
</dbReference>
<organism evidence="2 3">
    <name type="scientific">Hyphomonas polymorpha PS728</name>
    <dbReference type="NCBI Taxonomy" id="1280954"/>
    <lineage>
        <taxon>Bacteria</taxon>
        <taxon>Pseudomonadati</taxon>
        <taxon>Pseudomonadota</taxon>
        <taxon>Alphaproteobacteria</taxon>
        <taxon>Hyphomonadales</taxon>
        <taxon>Hyphomonadaceae</taxon>
        <taxon>Hyphomonas</taxon>
    </lineage>
</organism>
<sequence length="548" mass="59573">MTDTAEQKPPRRPEWYRRLRVARWRGIRSIDHMEVVDHVHEEGGVSGRYLFMTAMSCGIAILGLLLSSPAVIIGAMLISPLMGPIMLMGFSLSILELKALREAIVSLAIGTGLALGTSFLIVFLSPLTDVTPEILARTRPNFFDLLVAVFSGLAGGYAVIHRKGETIVGVAIATALMPPLAVVGYGLATAQFQLAGGAFFLYMTNLLAIALSVTVLSRFYGFGERHSPQHNFWQTGLIVGVFVALSIPLGLALRDIAYETRVRDVARDMVLDPFEGREARLSDMDVAFPRRGEHQIVLQATVLTNDRVAGAEAALAERLAERFRRTVKVSIDQIQVDDNNNTATARFLQAAESSLGAPLRAQMSQFEALAQERRTERELRAAYPFNLAAADIDAQARSAVFAAAPTEGVTLPAWRSLEDGLTRNYADWTVSIVPPPLALLPIPFAPNDDALAPRAADMLADQVWALQRWGAGQVEVVAYLPNALAAQTFDERALGHRRAARVAAVLEEAGLTASIAGEFRRGEFAAREDRIFIRPAPLPAEESAVPSE</sequence>
<dbReference type="Proteomes" id="UP000027100">
    <property type="component" value="Unassembled WGS sequence"/>
</dbReference>
<evidence type="ECO:0000313" key="2">
    <source>
        <dbReference type="EMBL" id="KCZ97250.1"/>
    </source>
</evidence>
<feature type="transmembrane region" description="Helical" evidence="1">
    <location>
        <begin position="232"/>
        <end position="253"/>
    </location>
</feature>
<dbReference type="Pfam" id="PF04087">
    <property type="entry name" value="DUF389"/>
    <property type="match status" value="1"/>
</dbReference>
<dbReference type="NCBIfam" id="TIGR00341">
    <property type="entry name" value="TIGR00341 family protein"/>
    <property type="match status" value="1"/>
</dbReference>
<feature type="transmembrane region" description="Helical" evidence="1">
    <location>
        <begin position="104"/>
        <end position="122"/>
    </location>
</feature>
<protein>
    <submittedName>
        <fullName evidence="2">Uncharacterized protein</fullName>
    </submittedName>
</protein>
<reference evidence="2 3" key="1">
    <citation type="journal article" date="2014" name="Antonie Van Leeuwenhoek">
        <title>Hyphomonas beringensis sp. nov. and Hyphomonas chukchiensis sp. nov., isolated from surface seawater of the Bering Sea and Chukchi Sea.</title>
        <authorList>
            <person name="Li C."/>
            <person name="Lai Q."/>
            <person name="Li G."/>
            <person name="Dong C."/>
            <person name="Wang J."/>
            <person name="Liao Y."/>
            <person name="Shao Z."/>
        </authorList>
    </citation>
    <scope>NUCLEOTIDE SEQUENCE [LARGE SCALE GENOMIC DNA]</scope>
    <source>
        <strain evidence="2 3">PS728</strain>
    </source>
</reference>
<feature type="transmembrane region" description="Helical" evidence="1">
    <location>
        <begin position="199"/>
        <end position="220"/>
    </location>
</feature>
<dbReference type="InterPro" id="IPR005240">
    <property type="entry name" value="DUF389"/>
</dbReference>
<dbReference type="OrthoDB" id="9790659at2"/>
<keyword evidence="1" id="KW-1133">Transmembrane helix</keyword>
<dbReference type="AlphaFoldDB" id="A0A062VAP5"/>